<dbReference type="OrthoDB" id="513544at2759"/>
<dbReference type="PANTHER" id="PTHR21534:SF0">
    <property type="entry name" value="KATANIN-INTERACTING PROTEIN"/>
    <property type="match status" value="1"/>
</dbReference>
<feature type="compositionally biased region" description="Polar residues" evidence="1">
    <location>
        <begin position="96"/>
        <end position="105"/>
    </location>
</feature>
<dbReference type="InterPro" id="IPR027859">
    <property type="entry name" value="KATNIP_dom"/>
</dbReference>
<name>A0A5B8MBC9_9CHLO</name>
<evidence type="ECO:0000313" key="3">
    <source>
        <dbReference type="EMBL" id="QDZ17687.1"/>
    </source>
</evidence>
<dbReference type="AlphaFoldDB" id="A0A5B8MBC9"/>
<feature type="domain" description="KATNIP" evidence="2">
    <location>
        <begin position="475"/>
        <end position="582"/>
    </location>
</feature>
<dbReference type="EMBL" id="CP031034">
    <property type="protein sequence ID" value="QDZ17687.1"/>
    <property type="molecule type" value="Genomic_DNA"/>
</dbReference>
<proteinExistence type="predicted"/>
<feature type="region of interest" description="Disordered" evidence="1">
    <location>
        <begin position="96"/>
        <end position="232"/>
    </location>
</feature>
<gene>
    <name evidence="3" type="ORF">A3770_01p02050</name>
</gene>
<evidence type="ECO:0000259" key="2">
    <source>
        <dbReference type="Pfam" id="PF14652"/>
    </source>
</evidence>
<feature type="compositionally biased region" description="Basic and acidic residues" evidence="1">
    <location>
        <begin position="263"/>
        <end position="280"/>
    </location>
</feature>
<feature type="region of interest" description="Disordered" evidence="1">
    <location>
        <begin position="248"/>
        <end position="281"/>
    </location>
</feature>
<feature type="compositionally biased region" description="Polar residues" evidence="1">
    <location>
        <begin position="117"/>
        <end position="126"/>
    </location>
</feature>
<organism evidence="3 4">
    <name type="scientific">Chloropicon primus</name>
    <dbReference type="NCBI Taxonomy" id="1764295"/>
    <lineage>
        <taxon>Eukaryota</taxon>
        <taxon>Viridiplantae</taxon>
        <taxon>Chlorophyta</taxon>
        <taxon>Chloropicophyceae</taxon>
        <taxon>Chloropicales</taxon>
        <taxon>Chloropicaceae</taxon>
        <taxon>Chloropicon</taxon>
    </lineage>
</organism>
<feature type="compositionally biased region" description="Basic and acidic residues" evidence="1">
    <location>
        <begin position="128"/>
        <end position="140"/>
    </location>
</feature>
<reference evidence="3 4" key="1">
    <citation type="submission" date="2018-07" db="EMBL/GenBank/DDBJ databases">
        <title>The complete nuclear genome of the prasinophyte Chloropicon primus (CCMP1205).</title>
        <authorList>
            <person name="Pombert J.-F."/>
            <person name="Otis C."/>
            <person name="Turmel M."/>
            <person name="Lemieux C."/>
        </authorList>
    </citation>
    <scope>NUCLEOTIDE SEQUENCE [LARGE SCALE GENOMIC DNA]</scope>
    <source>
        <strain evidence="3 4">CCMP1205</strain>
    </source>
</reference>
<keyword evidence="4" id="KW-1185">Reference proteome</keyword>
<sequence>MARPRRRHWARPLVSEDRGGKALKSYAPRFKNSCFGGDVESEKEYYQEKLQDMDVSSELVWVGEKGSEKKGFGSRDGQRELFADIGELVLRPNQVTVATSTTMPEENSACGGRSEGCPSTSLSSPAEGSDRESKGSNLKEKLKKNLQRLKRRSRLTSANKSKPRQSKGDGLWVDNGLDIAPGSSKAIEEGKEEDAGDDDVYSDSFESFDSESPSEEEEEDGDDDDDAFSLLGSGSDVCCYDVGALEDVEPGSAKKTAGSAPVVEERKEGSEGSREEEGRPAMDTFGASTMFRELPEAMDDLSYDDLIGEYIDGLETEDTLILEDENSQENQSVDFKGSLPAVAESDSTPQGSKGTKVGADLAGRGERRMPLNSLESFCNTEVLHREVEPKAAQVASTKESSRAEEEAEVERCIPVLPSGLVLRVVVHSNWGDKDFVGLNGIEIFDEDGHIVCFSSQKRQVALQSEDGQDHPEARFSSLEKLTDGNNLTCDESHIWLLPFNQETKPSIVFSFSGRTSIGAIRIWNYNKSRIHSHRGAKKVELILDDTRIFHGDVQKAPGIASEAWKGAETILFTTNEETFKNIELFDAKYSSVLKVPATEIERSTKSLVLPPIEMVELEEDNLDLDDSCLLRMGVLDARDTDACEEEKRKPLSVKELVIEVVSTWGDEFYVGLAGLELLDDKGCPMEITMDHLTAEPLDLNVMPESCTADDRTLDKLLNGNNVTTDDINMWLAPLDWEDQANTISIDLKSRRKVSGLRLWNYNKSLEDTLRGVKCVKIYADGKMVSPACGHLIPKAPGVSSFDFSYTITFDREGGSRGSEAGGGNPESALWLSALPSGAGAKIAACRSQRPNRAIKQGWEVPILPCGFVFKLELFSTWGDPHYIGLTGIEIVDALSGSVLVPAASVAAEPRGVCELEGMEKDVRLPSRLTDGHNKAEEVAHCWLAPYSESSPNLITIYVSRPIVLAAVRIWNYAKTPSRGAKDFHMYLDDNLIFDGVLQKYHAGLGEDYHQALLFTRKDDLVRLESEYTSEPGDIDPAEVIFTNNNQVVRGKAETRARDLGPRPVTSVVL</sequence>
<feature type="domain" description="KATNIP" evidence="2">
    <location>
        <begin position="386"/>
        <end position="456"/>
    </location>
</feature>
<evidence type="ECO:0000313" key="4">
    <source>
        <dbReference type="Proteomes" id="UP000316726"/>
    </source>
</evidence>
<dbReference type="Pfam" id="PF14652">
    <property type="entry name" value="DUF4457"/>
    <property type="match status" value="3"/>
</dbReference>
<protein>
    <submittedName>
        <fullName evidence="3">DUF4457 domain-containing protein</fullName>
    </submittedName>
</protein>
<feature type="domain" description="KATNIP" evidence="2">
    <location>
        <begin position="659"/>
        <end position="999"/>
    </location>
</feature>
<dbReference type="InterPro" id="IPR026704">
    <property type="entry name" value="KATNIP"/>
</dbReference>
<dbReference type="PANTHER" id="PTHR21534">
    <property type="entry name" value="KATANIN-INTERACTING PROTEIN"/>
    <property type="match status" value="1"/>
</dbReference>
<evidence type="ECO:0000256" key="1">
    <source>
        <dbReference type="SAM" id="MobiDB-lite"/>
    </source>
</evidence>
<feature type="compositionally biased region" description="Acidic residues" evidence="1">
    <location>
        <begin position="190"/>
        <end position="227"/>
    </location>
</feature>
<dbReference type="STRING" id="1764295.A0A5B8MBC9"/>
<feature type="compositionally biased region" description="Basic residues" evidence="1">
    <location>
        <begin position="141"/>
        <end position="154"/>
    </location>
</feature>
<accession>A0A5B8MBC9</accession>
<dbReference type="Proteomes" id="UP000316726">
    <property type="component" value="Chromosome 1"/>
</dbReference>